<protein>
    <submittedName>
        <fullName evidence="5">N-acetylmuramoyl-L-alanine amidase</fullName>
        <ecNumber evidence="5">3.5.1.28</ecNumber>
    </submittedName>
</protein>
<evidence type="ECO:0000259" key="4">
    <source>
        <dbReference type="SMART" id="SM00646"/>
    </source>
</evidence>
<dbReference type="GO" id="GO:0008745">
    <property type="term" value="F:N-acetylmuramoyl-L-alanine amidase activity"/>
    <property type="evidence" value="ECO:0007669"/>
    <property type="project" value="UniProtKB-EC"/>
</dbReference>
<dbReference type="InterPro" id="IPR041378">
    <property type="entry name" value="S-layer_SbsC_C"/>
</dbReference>
<dbReference type="PANTHER" id="PTHR30404:SF0">
    <property type="entry name" value="N-ACETYLMURAMOYL-L-ALANINE AMIDASE AMIC"/>
    <property type="match status" value="1"/>
</dbReference>
<evidence type="ECO:0000256" key="3">
    <source>
        <dbReference type="SAM" id="SignalP"/>
    </source>
</evidence>
<feature type="chain" id="PRO_5045851562" evidence="3">
    <location>
        <begin position="28"/>
        <end position="520"/>
    </location>
</feature>
<dbReference type="Pfam" id="PF01520">
    <property type="entry name" value="Amidase_3"/>
    <property type="match status" value="1"/>
</dbReference>
<dbReference type="CDD" id="cd02696">
    <property type="entry name" value="MurNAc-LAA"/>
    <property type="match status" value="1"/>
</dbReference>
<keyword evidence="6" id="KW-1185">Reference proteome</keyword>
<gene>
    <name evidence="5" type="ORF">ACFSKK_14410</name>
</gene>
<keyword evidence="1 5" id="KW-0378">Hydrolase</keyword>
<dbReference type="Pfam" id="PF18058">
    <property type="entry name" value="SbsC_C"/>
    <property type="match status" value="2"/>
</dbReference>
<dbReference type="PANTHER" id="PTHR30404">
    <property type="entry name" value="N-ACETYLMURAMOYL-L-ALANINE AMIDASE"/>
    <property type="match status" value="1"/>
</dbReference>
<dbReference type="InterPro" id="IPR050695">
    <property type="entry name" value="N-acetylmuramoyl_amidase_3"/>
</dbReference>
<dbReference type="SMART" id="SM00646">
    <property type="entry name" value="Ami_3"/>
    <property type="match status" value="1"/>
</dbReference>
<accession>A0ABW5C106</accession>
<sequence length="520" mass="57466">MNKKIVNIILGLILVVGIFHPNSKAQAAESKVICIDPGHQRKGNNTKEPNAPGSKTMKAKVSSGTQGVSTKKPEYVLVLEISKKLEEKLKERGYQVYMTRTHHDVNLSNVDRAQFCNAKSADLTIRVHADGSTNRNITGIHVLYPSGSYTKSINEKSKLAATHMINEVIKSTSANKANGDGLSPRTDITGFNWAKQPVVLPEVGFMSNPEEDQKLSTNAYQEKLAEGMANGVDRFFGLNGSASAEGEKLLQQLAAYNKAIEAGDINKVNTLYDSLTKRLKNVEMKIGKVSGSSNRANLNERYVRPAKVAVERTIFEVSQYRLLDAIQSTINEGNENQAISETKKLERLKKRAIGIKQSGGYQSLPSKINADLRKSEAETQGALLTRLLNRYNQAINNGDLYVVDGQYDQLTAQLRLTEVKIGQVGGASNRQALNTTYVRPAKIAVERTIYEVSQLRLIEVMRKLTAENQLVKAEANLSVLERLKGRADAIKQVGGYELLPVMIEETLEEVEKEVRVIVTR</sequence>
<dbReference type="Gene3D" id="3.40.630.40">
    <property type="entry name" value="Zn-dependent exopeptidases"/>
    <property type="match status" value="1"/>
</dbReference>
<feature type="signal peptide" evidence="3">
    <location>
        <begin position="1"/>
        <end position="27"/>
    </location>
</feature>
<proteinExistence type="predicted"/>
<dbReference type="Gene3D" id="1.20.58.780">
    <property type="match status" value="2"/>
</dbReference>
<evidence type="ECO:0000256" key="2">
    <source>
        <dbReference type="SAM" id="MobiDB-lite"/>
    </source>
</evidence>
<reference evidence="6" key="1">
    <citation type="journal article" date="2019" name="Int. J. Syst. Evol. Microbiol.">
        <title>The Global Catalogue of Microorganisms (GCM) 10K type strain sequencing project: providing services to taxonomists for standard genome sequencing and annotation.</title>
        <authorList>
            <consortium name="The Broad Institute Genomics Platform"/>
            <consortium name="The Broad Institute Genome Sequencing Center for Infectious Disease"/>
            <person name="Wu L."/>
            <person name="Ma J."/>
        </authorList>
    </citation>
    <scope>NUCLEOTIDE SEQUENCE [LARGE SCALE GENOMIC DNA]</scope>
    <source>
        <strain evidence="6">CGMCC 1.15474</strain>
    </source>
</reference>
<keyword evidence="3" id="KW-0732">Signal</keyword>
<comment type="caution">
    <text evidence="5">The sequence shown here is derived from an EMBL/GenBank/DDBJ whole genome shotgun (WGS) entry which is preliminary data.</text>
</comment>
<dbReference type="InterPro" id="IPR002508">
    <property type="entry name" value="MurNAc-LAA_cat"/>
</dbReference>
<dbReference type="EMBL" id="JBHUIK010000003">
    <property type="protein sequence ID" value="MFD2214879.1"/>
    <property type="molecule type" value="Genomic_DNA"/>
</dbReference>
<feature type="region of interest" description="Disordered" evidence="2">
    <location>
        <begin position="37"/>
        <end position="66"/>
    </location>
</feature>
<dbReference type="EC" id="3.5.1.28" evidence="5"/>
<organism evidence="5 6">
    <name type="scientific">Metabacillus endolithicus</name>
    <dbReference type="NCBI Taxonomy" id="1535204"/>
    <lineage>
        <taxon>Bacteria</taxon>
        <taxon>Bacillati</taxon>
        <taxon>Bacillota</taxon>
        <taxon>Bacilli</taxon>
        <taxon>Bacillales</taxon>
        <taxon>Bacillaceae</taxon>
        <taxon>Metabacillus</taxon>
    </lineage>
</organism>
<evidence type="ECO:0000313" key="5">
    <source>
        <dbReference type="EMBL" id="MFD2214879.1"/>
    </source>
</evidence>
<name>A0ABW5C106_9BACI</name>
<feature type="domain" description="MurNAc-LAA" evidence="4">
    <location>
        <begin position="113"/>
        <end position="233"/>
    </location>
</feature>
<evidence type="ECO:0000313" key="6">
    <source>
        <dbReference type="Proteomes" id="UP001597318"/>
    </source>
</evidence>
<dbReference type="RefSeq" id="WP_247346396.1">
    <property type="nucleotide sequence ID" value="NZ_CP095550.1"/>
</dbReference>
<dbReference type="Proteomes" id="UP001597318">
    <property type="component" value="Unassembled WGS sequence"/>
</dbReference>
<evidence type="ECO:0000256" key="1">
    <source>
        <dbReference type="ARBA" id="ARBA00022801"/>
    </source>
</evidence>
<dbReference type="SUPFAM" id="SSF53187">
    <property type="entry name" value="Zn-dependent exopeptidases"/>
    <property type="match status" value="1"/>
</dbReference>